<comment type="similarity">
    <text evidence="1 2">Belongs to the UPF0102 family.</text>
</comment>
<organism evidence="3 4">
    <name type="scientific">Xylanibacter muris</name>
    <dbReference type="NCBI Taxonomy" id="2736290"/>
    <lineage>
        <taxon>Bacteria</taxon>
        <taxon>Pseudomonadati</taxon>
        <taxon>Bacteroidota</taxon>
        <taxon>Bacteroidia</taxon>
        <taxon>Bacteroidales</taxon>
        <taxon>Prevotellaceae</taxon>
        <taxon>Xylanibacter</taxon>
    </lineage>
</organism>
<dbReference type="InterPro" id="IPR003509">
    <property type="entry name" value="UPF0102_YraN-like"/>
</dbReference>
<name>A0ABX2APC7_9BACT</name>
<dbReference type="Proteomes" id="UP000714420">
    <property type="component" value="Unassembled WGS sequence"/>
</dbReference>
<dbReference type="PANTHER" id="PTHR34039:SF1">
    <property type="entry name" value="UPF0102 PROTEIN YRAN"/>
    <property type="match status" value="1"/>
</dbReference>
<evidence type="ECO:0000313" key="3">
    <source>
        <dbReference type="EMBL" id="NPD91882.1"/>
    </source>
</evidence>
<gene>
    <name evidence="3" type="ORF">HPS56_05865</name>
</gene>
<dbReference type="NCBIfam" id="NF009150">
    <property type="entry name" value="PRK12497.1-3"/>
    <property type="match status" value="1"/>
</dbReference>
<dbReference type="Pfam" id="PF02021">
    <property type="entry name" value="UPF0102"/>
    <property type="match status" value="1"/>
</dbReference>
<evidence type="ECO:0000256" key="2">
    <source>
        <dbReference type="HAMAP-Rule" id="MF_00048"/>
    </source>
</evidence>
<sequence>MAEHNILGHWGEDKAADYLEANGYGIVRRNWTSGHRDIDIIAHKNGTLVFIEVKTRRNNLFTEPQDAVNHRKIRSITLAANAFINSQDIDPRTQIRFDIITITGTPETGFAINHIEDAFIPLPY</sequence>
<dbReference type="PANTHER" id="PTHR34039">
    <property type="entry name" value="UPF0102 PROTEIN YRAN"/>
    <property type="match status" value="1"/>
</dbReference>
<dbReference type="Gene3D" id="3.40.1350.10">
    <property type="match status" value="1"/>
</dbReference>
<dbReference type="SUPFAM" id="SSF52980">
    <property type="entry name" value="Restriction endonuclease-like"/>
    <property type="match status" value="1"/>
</dbReference>
<evidence type="ECO:0000313" key="4">
    <source>
        <dbReference type="Proteomes" id="UP000714420"/>
    </source>
</evidence>
<protein>
    <recommendedName>
        <fullName evidence="2">UPF0102 protein HPS56_05865</fullName>
    </recommendedName>
</protein>
<comment type="caution">
    <text evidence="3">The sequence shown here is derived from an EMBL/GenBank/DDBJ whole genome shotgun (WGS) entry which is preliminary data.</text>
</comment>
<dbReference type="HAMAP" id="MF_00048">
    <property type="entry name" value="UPF0102"/>
    <property type="match status" value="1"/>
</dbReference>
<dbReference type="RefSeq" id="WP_172275229.1">
    <property type="nucleotide sequence ID" value="NZ_CASGMU010000003.1"/>
</dbReference>
<reference evidence="3 4" key="1">
    <citation type="submission" date="2020-05" db="EMBL/GenBank/DDBJ databases">
        <title>Distinct polysaccharide utilization as determinants for interspecies competition between intestinal Prevotella spp.</title>
        <authorList>
            <person name="Galvez E.J.C."/>
            <person name="Iljazovic A."/>
            <person name="Strowig T."/>
        </authorList>
    </citation>
    <scope>NUCLEOTIDE SEQUENCE [LARGE SCALE GENOMIC DNA]</scope>
    <source>
        <strain evidence="3 4">PMUR</strain>
    </source>
</reference>
<evidence type="ECO:0000256" key="1">
    <source>
        <dbReference type="ARBA" id="ARBA00006738"/>
    </source>
</evidence>
<proteinExistence type="inferred from homology"/>
<accession>A0ABX2APC7</accession>
<dbReference type="InterPro" id="IPR011335">
    <property type="entry name" value="Restrct_endonuc-II-like"/>
</dbReference>
<dbReference type="CDD" id="cd20736">
    <property type="entry name" value="PoNe_Nuclease"/>
    <property type="match status" value="1"/>
</dbReference>
<dbReference type="EMBL" id="JABKKF010000004">
    <property type="protein sequence ID" value="NPD91882.1"/>
    <property type="molecule type" value="Genomic_DNA"/>
</dbReference>
<dbReference type="InterPro" id="IPR011856">
    <property type="entry name" value="tRNA_endonuc-like_dom_sf"/>
</dbReference>
<keyword evidence="4" id="KW-1185">Reference proteome</keyword>